<name>A0ABN3A4T4_9ACTN</name>
<feature type="transmembrane region" description="Helical" evidence="6">
    <location>
        <begin position="166"/>
        <end position="189"/>
    </location>
</feature>
<evidence type="ECO:0000256" key="6">
    <source>
        <dbReference type="SAM" id="Phobius"/>
    </source>
</evidence>
<dbReference type="Proteomes" id="UP001422759">
    <property type="component" value="Unassembled WGS sequence"/>
</dbReference>
<keyword evidence="4 6" id="KW-1133">Transmembrane helix</keyword>
<evidence type="ECO:0000313" key="8">
    <source>
        <dbReference type="Proteomes" id="UP001422759"/>
    </source>
</evidence>
<evidence type="ECO:0000313" key="7">
    <source>
        <dbReference type="EMBL" id="GAA2153594.1"/>
    </source>
</evidence>
<organism evidence="7 8">
    <name type="scientific">Kitasatospora kazusensis</name>
    <dbReference type="NCBI Taxonomy" id="407974"/>
    <lineage>
        <taxon>Bacteria</taxon>
        <taxon>Bacillati</taxon>
        <taxon>Actinomycetota</taxon>
        <taxon>Actinomycetes</taxon>
        <taxon>Kitasatosporales</taxon>
        <taxon>Streptomycetaceae</taxon>
        <taxon>Kitasatospora</taxon>
    </lineage>
</organism>
<keyword evidence="3 6" id="KW-0812">Transmembrane</keyword>
<feature type="transmembrane region" description="Helical" evidence="6">
    <location>
        <begin position="241"/>
        <end position="263"/>
    </location>
</feature>
<feature type="transmembrane region" description="Helical" evidence="6">
    <location>
        <begin position="46"/>
        <end position="65"/>
    </location>
</feature>
<reference evidence="7 8" key="1">
    <citation type="journal article" date="2019" name="Int. J. Syst. Evol. Microbiol.">
        <title>The Global Catalogue of Microorganisms (GCM) 10K type strain sequencing project: providing services to taxonomists for standard genome sequencing and annotation.</title>
        <authorList>
            <consortium name="The Broad Institute Genomics Platform"/>
            <consortium name="The Broad Institute Genome Sequencing Center for Infectious Disease"/>
            <person name="Wu L."/>
            <person name="Ma J."/>
        </authorList>
    </citation>
    <scope>NUCLEOTIDE SEQUENCE [LARGE SCALE GENOMIC DNA]</scope>
    <source>
        <strain evidence="7 8">JCM 14560</strain>
    </source>
</reference>
<dbReference type="EMBL" id="BAAANT010000038">
    <property type="protein sequence ID" value="GAA2153594.1"/>
    <property type="molecule type" value="Genomic_DNA"/>
</dbReference>
<evidence type="ECO:0000256" key="3">
    <source>
        <dbReference type="ARBA" id="ARBA00022692"/>
    </source>
</evidence>
<dbReference type="RefSeq" id="WP_344468343.1">
    <property type="nucleotide sequence ID" value="NZ_BAAANT010000038.1"/>
</dbReference>
<dbReference type="InterPro" id="IPR017039">
    <property type="entry name" value="Virul_fac_BrkB"/>
</dbReference>
<comment type="caution">
    <text evidence="7">The sequence shown here is derived from an EMBL/GenBank/DDBJ whole genome shotgun (WGS) entry which is preliminary data.</text>
</comment>
<evidence type="ECO:0000256" key="4">
    <source>
        <dbReference type="ARBA" id="ARBA00022989"/>
    </source>
</evidence>
<sequence length="294" mass="31871">MNRQAWSALVERWLRGPADAVRAHPLIGRLTRQLIRVNVLDTATRMAAQTFLTGVPVLFVIAAFAPDSVRSNLLDSLRTVLGLQGASLDEVRHIFASDDQEAVGTGGAVGILVTLVSATACSRVLQRLCERSWHLPHTGVRLAAWRWFAWLLVWLGALLFQGRIHAGFGGGAVLGTFLSLLSGTLMWWWTQHMLLGGRLAWLPLLPGALLTAVSLVTLAWVSKVYVPHALNRSITQFGPFGLVFTMFSWLIVIFTAVTLAIAIGQVLAHEPALADLLGTPPDEDDPPPGARAAD</sequence>
<feature type="transmembrane region" description="Helical" evidence="6">
    <location>
        <begin position="201"/>
        <end position="221"/>
    </location>
</feature>
<gene>
    <name evidence="7" type="ORF">GCM10009760_51490</name>
</gene>
<evidence type="ECO:0000256" key="1">
    <source>
        <dbReference type="ARBA" id="ARBA00004651"/>
    </source>
</evidence>
<keyword evidence="8" id="KW-1185">Reference proteome</keyword>
<feature type="transmembrane region" description="Helical" evidence="6">
    <location>
        <begin position="142"/>
        <end position="160"/>
    </location>
</feature>
<comment type="subcellular location">
    <subcellularLocation>
        <location evidence="1">Cell membrane</location>
        <topology evidence="1">Multi-pass membrane protein</topology>
    </subcellularLocation>
</comment>
<evidence type="ECO:0000256" key="5">
    <source>
        <dbReference type="ARBA" id="ARBA00023136"/>
    </source>
</evidence>
<keyword evidence="2" id="KW-1003">Cell membrane</keyword>
<evidence type="ECO:0000256" key="2">
    <source>
        <dbReference type="ARBA" id="ARBA00022475"/>
    </source>
</evidence>
<protein>
    <submittedName>
        <fullName evidence="7">Uncharacterized protein</fullName>
    </submittedName>
</protein>
<keyword evidence="5 6" id="KW-0472">Membrane</keyword>
<accession>A0ABN3A4T4</accession>
<proteinExistence type="predicted"/>
<dbReference type="Pfam" id="PF03631">
    <property type="entry name" value="Virul_fac_BrkB"/>
    <property type="match status" value="1"/>
</dbReference>